<organism evidence="4 5">
    <name type="scientific">Actinomadura rubrisoli</name>
    <dbReference type="NCBI Taxonomy" id="2530368"/>
    <lineage>
        <taxon>Bacteria</taxon>
        <taxon>Bacillati</taxon>
        <taxon>Actinomycetota</taxon>
        <taxon>Actinomycetes</taxon>
        <taxon>Streptosporangiales</taxon>
        <taxon>Thermomonosporaceae</taxon>
        <taxon>Actinomadura</taxon>
    </lineage>
</organism>
<keyword evidence="2" id="KW-0460">Magnesium</keyword>
<keyword evidence="5" id="KW-1185">Reference proteome</keyword>
<keyword evidence="1 2" id="KW-0456">Lyase</keyword>
<evidence type="ECO:0000313" key="4">
    <source>
        <dbReference type="EMBL" id="TDD75071.1"/>
    </source>
</evidence>
<dbReference type="PANTHER" id="PTHR35201:SF4">
    <property type="entry name" value="BETA-PINACENE SYNTHASE-RELATED"/>
    <property type="match status" value="1"/>
</dbReference>
<gene>
    <name evidence="4" type="ORF">E1298_31935</name>
</gene>
<name>A0A4R5AQB0_9ACTN</name>
<dbReference type="PANTHER" id="PTHR35201">
    <property type="entry name" value="TERPENE SYNTHASE"/>
    <property type="match status" value="1"/>
</dbReference>
<sequence>MAPGVRRGGTRSASPRPPLLDLPFPSRCNPELDGLAAHLRRRIGDSGLIEEAALPAWESGRYERLVGRMFPAAPEPLLNLIGEAVLWLFLVDDHLDPGRPGGDPACAERLRHGVVRVLAGERGEDPLPRWLCRWCPRIRDIAGPRWWSRCAADLRDFTTAICDEVGARTDGVPALEAYVPARRLTSGWGVLSDLVELDSGAEGIRSAALWSELRWTAADVACAVNDILSLRKEVEAGEQHNLVFVLAVRGRRSIPDAVEVADQWLRRRLSDYLDVRERFVAADRHRGGAGAARYARGLEHLMRGSRDWSVETGRYEVADHE</sequence>
<dbReference type="AlphaFoldDB" id="A0A4R5AQB0"/>
<protein>
    <recommendedName>
        <fullName evidence="2">Terpene synthase</fullName>
        <ecNumber evidence="2">4.2.3.-</ecNumber>
    </recommendedName>
</protein>
<dbReference type="GO" id="GO:0010333">
    <property type="term" value="F:terpene synthase activity"/>
    <property type="evidence" value="ECO:0007669"/>
    <property type="project" value="InterPro"/>
</dbReference>
<dbReference type="Pfam" id="PF19086">
    <property type="entry name" value="Terpene_syn_C_2"/>
    <property type="match status" value="1"/>
</dbReference>
<dbReference type="RefSeq" id="WP_131899896.1">
    <property type="nucleotide sequence ID" value="NZ_SMKU01000228.1"/>
</dbReference>
<dbReference type="InterPro" id="IPR034686">
    <property type="entry name" value="Terpene_cyclase-like_2"/>
</dbReference>
<dbReference type="SFLD" id="SFLDG01020">
    <property type="entry name" value="Terpene_Cyclase_Like_2"/>
    <property type="match status" value="1"/>
</dbReference>
<proteinExistence type="inferred from homology"/>
<dbReference type="SFLD" id="SFLDS00005">
    <property type="entry name" value="Isoprenoid_Synthase_Type_I"/>
    <property type="match status" value="1"/>
</dbReference>
<dbReference type="GO" id="GO:0046872">
    <property type="term" value="F:metal ion binding"/>
    <property type="evidence" value="ECO:0007669"/>
    <property type="project" value="UniProtKB-KW"/>
</dbReference>
<evidence type="ECO:0000256" key="1">
    <source>
        <dbReference type="ARBA" id="ARBA00023239"/>
    </source>
</evidence>
<dbReference type="EMBL" id="SMKU01000228">
    <property type="protein sequence ID" value="TDD75071.1"/>
    <property type="molecule type" value="Genomic_DNA"/>
</dbReference>
<comment type="caution">
    <text evidence="4">The sequence shown here is derived from an EMBL/GenBank/DDBJ whole genome shotgun (WGS) entry which is preliminary data.</text>
</comment>
<evidence type="ECO:0000256" key="3">
    <source>
        <dbReference type="SAM" id="MobiDB-lite"/>
    </source>
</evidence>
<comment type="cofactor">
    <cofactor evidence="2">
        <name>Mg(2+)</name>
        <dbReference type="ChEBI" id="CHEBI:18420"/>
    </cofactor>
</comment>
<dbReference type="EC" id="4.2.3.-" evidence="2"/>
<evidence type="ECO:0000256" key="2">
    <source>
        <dbReference type="RuleBase" id="RU366034"/>
    </source>
</evidence>
<dbReference type="SUPFAM" id="SSF48576">
    <property type="entry name" value="Terpenoid synthases"/>
    <property type="match status" value="1"/>
</dbReference>
<dbReference type="OrthoDB" id="2989600at2"/>
<dbReference type="Proteomes" id="UP000294513">
    <property type="component" value="Unassembled WGS sequence"/>
</dbReference>
<feature type="region of interest" description="Disordered" evidence="3">
    <location>
        <begin position="1"/>
        <end position="23"/>
    </location>
</feature>
<keyword evidence="2" id="KW-0479">Metal-binding</keyword>
<dbReference type="InterPro" id="IPR008949">
    <property type="entry name" value="Isoprenoid_synthase_dom_sf"/>
</dbReference>
<accession>A0A4R5AQB0</accession>
<evidence type="ECO:0000313" key="5">
    <source>
        <dbReference type="Proteomes" id="UP000294513"/>
    </source>
</evidence>
<dbReference type="Gene3D" id="1.10.600.10">
    <property type="entry name" value="Farnesyl Diphosphate Synthase"/>
    <property type="match status" value="1"/>
</dbReference>
<reference evidence="4 5" key="1">
    <citation type="submission" date="2019-03" db="EMBL/GenBank/DDBJ databases">
        <title>Draft genome sequences of novel Actinobacteria.</title>
        <authorList>
            <person name="Sahin N."/>
            <person name="Ay H."/>
            <person name="Saygin H."/>
        </authorList>
    </citation>
    <scope>NUCLEOTIDE SEQUENCE [LARGE SCALE GENOMIC DNA]</scope>
    <source>
        <strain evidence="4 5">H3C3</strain>
    </source>
</reference>
<comment type="similarity">
    <text evidence="2">Belongs to the terpene synthase family.</text>
</comment>